<dbReference type="InterPro" id="IPR013785">
    <property type="entry name" value="Aldolase_TIM"/>
</dbReference>
<dbReference type="SUPFAM" id="SSF102114">
    <property type="entry name" value="Radical SAM enzymes"/>
    <property type="match status" value="1"/>
</dbReference>
<organism evidence="1 2">
    <name type="scientific">Pelagomonas calceolata</name>
    <dbReference type="NCBI Taxonomy" id="35677"/>
    <lineage>
        <taxon>Eukaryota</taxon>
        <taxon>Sar</taxon>
        <taxon>Stramenopiles</taxon>
        <taxon>Ochrophyta</taxon>
        <taxon>Pelagophyceae</taxon>
        <taxon>Pelagomonadales</taxon>
        <taxon>Pelagomonadaceae</taxon>
        <taxon>Pelagomonas</taxon>
    </lineage>
</organism>
<protein>
    <submittedName>
        <fullName evidence="1">Uncharacterized protein</fullName>
    </submittedName>
</protein>
<evidence type="ECO:0000313" key="2">
    <source>
        <dbReference type="Proteomes" id="UP000789595"/>
    </source>
</evidence>
<comment type="caution">
    <text evidence="1">The sequence shown here is derived from an EMBL/GenBank/DDBJ whole genome shotgun (WGS) entry which is preliminary data.</text>
</comment>
<reference evidence="1" key="1">
    <citation type="submission" date="2021-11" db="EMBL/GenBank/DDBJ databases">
        <authorList>
            <consortium name="Genoscope - CEA"/>
            <person name="William W."/>
        </authorList>
    </citation>
    <scope>NUCLEOTIDE SEQUENCE</scope>
</reference>
<gene>
    <name evidence="1" type="ORF">PECAL_4P00930</name>
</gene>
<accession>A0A8J2SM46</accession>
<dbReference type="EMBL" id="CAKKNE010000004">
    <property type="protein sequence ID" value="CAH0372933.1"/>
    <property type="molecule type" value="Genomic_DNA"/>
</dbReference>
<name>A0A8J2SM46_9STRA</name>
<sequence>MVASTCAARGVVYWLGSQLYVQLTNRARGLSLVASRGPAFQMPASSGFAPLEAEPTVDAVVAAVLDAYANDERKKALGQDVGRTRRADGGATDPGVAFAGLGDPLLRWPDVAEITRRVREHHEVPISLYTNGLLPPDAPSAAEVASTLHEAGVTAATIALNAADPDSYARRMLSPPPYTPAYHEDGPSAIGDVSGASFGGACEFISALSEAGVETTVTAVATADTASVRDLGTALGAVAFKERTFLE</sequence>
<dbReference type="OrthoDB" id="198397at2759"/>
<keyword evidence="2" id="KW-1185">Reference proteome</keyword>
<dbReference type="Proteomes" id="UP000789595">
    <property type="component" value="Unassembled WGS sequence"/>
</dbReference>
<dbReference type="CDD" id="cd01335">
    <property type="entry name" value="Radical_SAM"/>
    <property type="match status" value="1"/>
</dbReference>
<dbReference type="InterPro" id="IPR058240">
    <property type="entry name" value="rSAM_sf"/>
</dbReference>
<dbReference type="AlphaFoldDB" id="A0A8J2SM46"/>
<proteinExistence type="predicted"/>
<dbReference type="Gene3D" id="3.20.20.70">
    <property type="entry name" value="Aldolase class I"/>
    <property type="match status" value="1"/>
</dbReference>
<evidence type="ECO:0000313" key="1">
    <source>
        <dbReference type="EMBL" id="CAH0372933.1"/>
    </source>
</evidence>